<dbReference type="Proteomes" id="UP000242146">
    <property type="component" value="Unassembled WGS sequence"/>
</dbReference>
<reference evidence="2 3" key="1">
    <citation type="submission" date="2016-07" db="EMBL/GenBank/DDBJ databases">
        <title>Pervasive Adenine N6-methylation of Active Genes in Fungi.</title>
        <authorList>
            <consortium name="DOE Joint Genome Institute"/>
            <person name="Mondo S.J."/>
            <person name="Dannebaum R.O."/>
            <person name="Kuo R.C."/>
            <person name="Labutti K."/>
            <person name="Haridas S."/>
            <person name="Kuo A."/>
            <person name="Salamov A."/>
            <person name="Ahrendt S.R."/>
            <person name="Lipzen A."/>
            <person name="Sullivan W."/>
            <person name="Andreopoulos W.B."/>
            <person name="Clum A."/>
            <person name="Lindquist E."/>
            <person name="Daum C."/>
            <person name="Ramamoorthy G.K."/>
            <person name="Gryganskyi A."/>
            <person name="Culley D."/>
            <person name="Magnuson J.K."/>
            <person name="James T.Y."/>
            <person name="O'Malley M.A."/>
            <person name="Stajich J.E."/>
            <person name="Spatafora J.W."/>
            <person name="Visel A."/>
            <person name="Grigoriev I.V."/>
        </authorList>
    </citation>
    <scope>NUCLEOTIDE SEQUENCE [LARGE SCALE GENOMIC DNA]</scope>
    <source>
        <strain evidence="2 3">NRRL 3301</strain>
    </source>
</reference>
<dbReference type="STRING" id="101127.A0A1X2GTZ7"/>
<evidence type="ECO:0000259" key="1">
    <source>
        <dbReference type="Pfam" id="PF09994"/>
    </source>
</evidence>
<organism evidence="2 3">
    <name type="scientific">Hesseltinella vesiculosa</name>
    <dbReference type="NCBI Taxonomy" id="101127"/>
    <lineage>
        <taxon>Eukaryota</taxon>
        <taxon>Fungi</taxon>
        <taxon>Fungi incertae sedis</taxon>
        <taxon>Mucoromycota</taxon>
        <taxon>Mucoromycotina</taxon>
        <taxon>Mucoromycetes</taxon>
        <taxon>Mucorales</taxon>
        <taxon>Cunninghamellaceae</taxon>
        <taxon>Hesseltinella</taxon>
    </lineage>
</organism>
<protein>
    <recommendedName>
        <fullName evidence="1">T6SS Phospholipase effector Tle1-like catalytic domain-containing protein</fullName>
    </recommendedName>
</protein>
<dbReference type="InterPro" id="IPR018712">
    <property type="entry name" value="Tle1-like_cat"/>
</dbReference>
<feature type="domain" description="T6SS Phospholipase effector Tle1-like catalytic" evidence="1">
    <location>
        <begin position="16"/>
        <end position="293"/>
    </location>
</feature>
<dbReference type="OrthoDB" id="59699at2759"/>
<dbReference type="AlphaFoldDB" id="A0A1X2GTZ7"/>
<dbReference type="PANTHER" id="PTHR33840:SF1">
    <property type="entry name" value="TLE1 PHOSPHOLIPASE DOMAIN-CONTAINING PROTEIN"/>
    <property type="match status" value="1"/>
</dbReference>
<dbReference type="EMBL" id="MCGT01000003">
    <property type="protein sequence ID" value="ORX61504.1"/>
    <property type="molecule type" value="Genomic_DNA"/>
</dbReference>
<sequence>MLLKRDISSENQVIRRRIILSLDGTWDTAQATTNIFRWHQHIDMTVHEYEGDHWSQIPAYFPGVGTYDKNQEHNAVDGALGIGIDRQILSAYSFLAQTLKDAEKDEVWVLGFSRGAYAARSLVGMLHNVGLLPPDRLTNHQIKSAYRFYRDRSPSTTPDCDKARAFRKENGCVNPIIRFLGCFDTVGNLGVPTLPFFLGGSLLQQLFPCGSRFHDTNLSPWVKSAFHALSIHEQRQWFKPTLMTYAQTPNWDQELVQKWFPGVHSDIGGGSGGTPTQEDENLLPNHALLWMMTMAQDRGLVFNQTPEFVCRGGKFTFLDSYKSSWIYSVMPRTDRVIDLDVFGKQGIHCVYTNGTFPYMTKEQLDLYPSRTLVNYEAALNAIKINQQQQQQQ</sequence>
<accession>A0A1X2GTZ7</accession>
<name>A0A1X2GTZ7_9FUNG</name>
<evidence type="ECO:0000313" key="3">
    <source>
        <dbReference type="Proteomes" id="UP000242146"/>
    </source>
</evidence>
<comment type="caution">
    <text evidence="2">The sequence shown here is derived from an EMBL/GenBank/DDBJ whole genome shotgun (WGS) entry which is preliminary data.</text>
</comment>
<dbReference type="PANTHER" id="PTHR33840">
    <property type="match status" value="1"/>
</dbReference>
<dbReference type="InterPro" id="IPR029058">
    <property type="entry name" value="AB_hydrolase_fold"/>
</dbReference>
<dbReference type="Pfam" id="PF09994">
    <property type="entry name" value="T6SS_Tle1-like_cat"/>
    <property type="match status" value="1"/>
</dbReference>
<proteinExistence type="predicted"/>
<dbReference type="SUPFAM" id="SSF53474">
    <property type="entry name" value="alpha/beta-Hydrolases"/>
    <property type="match status" value="1"/>
</dbReference>
<keyword evidence="3" id="KW-1185">Reference proteome</keyword>
<gene>
    <name evidence="2" type="ORF">DM01DRAFT_1316272</name>
</gene>
<evidence type="ECO:0000313" key="2">
    <source>
        <dbReference type="EMBL" id="ORX61504.1"/>
    </source>
</evidence>